<keyword evidence="3" id="KW-1185">Reference proteome</keyword>
<evidence type="ECO:0000313" key="2">
    <source>
        <dbReference type="EMBL" id="OAJ58557.1"/>
    </source>
</evidence>
<sequence length="125" mass="13441">MKVCSGRLSAEAVTFLAVRCHLALQATYSSRGTASTAKTLFEVTVVAGILARRGHGDLTQRRAGAAEDAMKRAVRSGLDAGRWLIEDRDIPAMCSLISTFERQIAMVSAAELREAFKSARTLAVV</sequence>
<dbReference type="EMBL" id="LXKA01000337">
    <property type="protein sequence ID" value="OAJ55985.1"/>
    <property type="molecule type" value="Genomic_DNA"/>
</dbReference>
<evidence type="ECO:0000313" key="1">
    <source>
        <dbReference type="EMBL" id="OAJ55985.1"/>
    </source>
</evidence>
<dbReference type="RefSeq" id="WP_064268260.1">
    <property type="nucleotide sequence ID" value="NZ_LXJZ01000175.1"/>
</dbReference>
<dbReference type="EMBL" id="LXJZ01000175">
    <property type="protein sequence ID" value="OAJ58557.1"/>
    <property type="molecule type" value="Genomic_DNA"/>
</dbReference>
<name>A0A1A9N2T6_9BURK</name>
<dbReference type="STRING" id="1462993.A6V36_30390"/>
<comment type="caution">
    <text evidence="1">The sequence shown here is derived from an EMBL/GenBank/DDBJ whole genome shotgun (WGS) entry which is preliminary data.</text>
</comment>
<evidence type="ECO:0000313" key="3">
    <source>
        <dbReference type="Proteomes" id="UP000077961"/>
    </source>
</evidence>
<gene>
    <name evidence="2" type="ORF">A6V36_30390</name>
    <name evidence="1" type="ORF">A6V37_32230</name>
</gene>
<accession>A0A1A9N2T6</accession>
<reference evidence="3 4" key="1">
    <citation type="submission" date="2016-04" db="EMBL/GenBank/DDBJ databases">
        <title>Reclassification of Paraburkholderia panaciterrae (Farh et al. 2015) Dobritsa &amp; Samadpour 2016 as a later homotypic synonym of Paraburkholderia ginsengiterrae (Farh et al. 2015) Dobritsa &amp; Samadpour 2016.</title>
        <authorList>
            <person name="Dobritsa A.P."/>
            <person name="Kutumbaka K."/>
            <person name="Samadpour M."/>
        </authorList>
    </citation>
    <scope>NUCLEOTIDE SEQUENCE [LARGE SCALE GENOMIC DNA]</scope>
    <source>
        <strain evidence="1 4">DCY85</strain>
        <strain evidence="2 3">DCY85-1</strain>
    </source>
</reference>
<dbReference type="Proteomes" id="UP000078116">
    <property type="component" value="Unassembled WGS sequence"/>
</dbReference>
<dbReference type="Proteomes" id="UP000077961">
    <property type="component" value="Unassembled WGS sequence"/>
</dbReference>
<protein>
    <recommendedName>
        <fullName evidence="5">Fis family transcriptional regulator</fullName>
    </recommendedName>
</protein>
<proteinExistence type="predicted"/>
<evidence type="ECO:0008006" key="5">
    <source>
        <dbReference type="Google" id="ProtNLM"/>
    </source>
</evidence>
<evidence type="ECO:0000313" key="4">
    <source>
        <dbReference type="Proteomes" id="UP000078116"/>
    </source>
</evidence>
<dbReference type="AlphaFoldDB" id="A0A1A9N2T6"/>
<organism evidence="1 4">
    <name type="scientific">Paraburkholderia ginsengiterrae</name>
    <dbReference type="NCBI Taxonomy" id="1462993"/>
    <lineage>
        <taxon>Bacteria</taxon>
        <taxon>Pseudomonadati</taxon>
        <taxon>Pseudomonadota</taxon>
        <taxon>Betaproteobacteria</taxon>
        <taxon>Burkholderiales</taxon>
        <taxon>Burkholderiaceae</taxon>
        <taxon>Paraburkholderia</taxon>
    </lineage>
</organism>